<dbReference type="SMART" id="SM00382">
    <property type="entry name" value="AAA"/>
    <property type="match status" value="1"/>
</dbReference>
<evidence type="ECO:0000313" key="10">
    <source>
        <dbReference type="EMBL" id="ANW98154.1"/>
    </source>
</evidence>
<comment type="subcellular location">
    <subcellularLocation>
        <location evidence="1">Cell membrane</location>
        <topology evidence="1">Multi-pass membrane protein</topology>
    </subcellularLocation>
</comment>
<dbReference type="FunFam" id="3.40.50.300:FF:000218">
    <property type="entry name" value="Multidrug ABC transporter ATP-binding protein"/>
    <property type="match status" value="1"/>
</dbReference>
<feature type="transmembrane region" description="Helical" evidence="7">
    <location>
        <begin position="137"/>
        <end position="157"/>
    </location>
</feature>
<feature type="transmembrane region" description="Helical" evidence="7">
    <location>
        <begin position="56"/>
        <end position="77"/>
    </location>
</feature>
<evidence type="ECO:0000256" key="5">
    <source>
        <dbReference type="ARBA" id="ARBA00022989"/>
    </source>
</evidence>
<evidence type="ECO:0000256" key="4">
    <source>
        <dbReference type="ARBA" id="ARBA00022840"/>
    </source>
</evidence>
<dbReference type="InterPro" id="IPR036640">
    <property type="entry name" value="ABC1_TM_sf"/>
</dbReference>
<sequence length="581" mass="67089">MWKNYKKIFSWLFQIVFQYKEKLFLMIFLHLLISGCSLVVPVYFKLFIDFIIPSKDIVLFIIFLTLVFVVISIIPLLNKMKETCISTVILNSIKNVQLQVLKKQRYLGFDYFEKNPVSEQLSIYSGDINYVSNIYDALFRTVLAKIFTICIAVIIILNTDYVIFLFTILVIGLYFVAGLPFEKRKAEADERITQSRKEYHTVAYETISSLPTVCSYNSEEWIKKRFTKYLTLFNDIFVKGIMIGFYTGSARQLILLIGRVFILIISFLRIRSGDIAISDFILVNTYYFLCFSNLTEMSSRIVDMFSYLHHAKFIIEFLDMEVTVKEPEKPVNHKISGEIEFRNVSFQYNSDKQILKNINLKINKGEHIALVGKSGSGKSTIAKLIARFYDPSSGEILIDGISNKLYSFKDLRESIGFIFQEPFIYSMSVKDNILFGRPEATLDEVIDAAKKAMAHEFILQLKDGYDTVLGKQGHELSSGQKQRISIARIILKNPSIIVLDEATSNLDNISEAYIKKMLETYFADKTLIVISHKFSNIKGFKKIFVIDDGNIVECGSYEDLIRKRGKFFKLYKYQTDRTWGS</sequence>
<dbReference type="Gene3D" id="3.40.50.300">
    <property type="entry name" value="P-loop containing nucleotide triphosphate hydrolases"/>
    <property type="match status" value="1"/>
</dbReference>
<dbReference type="CDD" id="cd07346">
    <property type="entry name" value="ABC_6TM_exporters"/>
    <property type="match status" value="1"/>
</dbReference>
<dbReference type="RefSeq" id="WP_015358432.1">
    <property type="nucleotide sequence ID" value="NZ_CP014672.1"/>
</dbReference>
<organism evidence="10 11">
    <name type="scientific">Thermoclostridium stercorarium subsp. thermolacticum DSM 2910</name>
    <dbReference type="NCBI Taxonomy" id="1121336"/>
    <lineage>
        <taxon>Bacteria</taxon>
        <taxon>Bacillati</taxon>
        <taxon>Bacillota</taxon>
        <taxon>Clostridia</taxon>
        <taxon>Eubacteriales</taxon>
        <taxon>Oscillospiraceae</taxon>
        <taxon>Thermoclostridium</taxon>
    </lineage>
</organism>
<dbReference type="Proteomes" id="UP000092971">
    <property type="component" value="Chromosome"/>
</dbReference>
<keyword evidence="2 7" id="KW-0812">Transmembrane</keyword>
<dbReference type="PROSITE" id="PS50929">
    <property type="entry name" value="ABC_TM1F"/>
    <property type="match status" value="1"/>
</dbReference>
<keyword evidence="4" id="KW-0067">ATP-binding</keyword>
<dbReference type="GO" id="GO:0005886">
    <property type="term" value="C:plasma membrane"/>
    <property type="evidence" value="ECO:0007669"/>
    <property type="project" value="UniProtKB-SubCell"/>
</dbReference>
<evidence type="ECO:0000259" key="9">
    <source>
        <dbReference type="PROSITE" id="PS50929"/>
    </source>
</evidence>
<feature type="domain" description="ABC transmembrane type-1" evidence="9">
    <location>
        <begin position="24"/>
        <end position="306"/>
    </location>
</feature>
<dbReference type="InterPro" id="IPR017871">
    <property type="entry name" value="ABC_transporter-like_CS"/>
</dbReference>
<reference evidence="10 11" key="1">
    <citation type="submission" date="2016-02" db="EMBL/GenBank/DDBJ databases">
        <title>Comparison of Clostridium stercorarium subspecies using comparative genomics and transcriptomics.</title>
        <authorList>
            <person name="Schellenberg J."/>
            <person name="Thallinger G."/>
            <person name="Levin D.B."/>
            <person name="Zhang X."/>
            <person name="Alvare G."/>
            <person name="Fristensky B."/>
            <person name="Sparling R."/>
        </authorList>
    </citation>
    <scope>NUCLEOTIDE SEQUENCE [LARGE SCALE GENOMIC DNA]</scope>
    <source>
        <strain evidence="10 11">DSM 2910</strain>
    </source>
</reference>
<keyword evidence="3" id="KW-0547">Nucleotide-binding</keyword>
<dbReference type="EMBL" id="CP014672">
    <property type="protein sequence ID" value="ANW98154.1"/>
    <property type="molecule type" value="Genomic_DNA"/>
</dbReference>
<dbReference type="SUPFAM" id="SSF52540">
    <property type="entry name" value="P-loop containing nucleoside triphosphate hydrolases"/>
    <property type="match status" value="1"/>
</dbReference>
<dbReference type="InterPro" id="IPR003593">
    <property type="entry name" value="AAA+_ATPase"/>
</dbReference>
<dbReference type="SUPFAM" id="SSF90123">
    <property type="entry name" value="ABC transporter transmembrane region"/>
    <property type="match status" value="1"/>
</dbReference>
<proteinExistence type="predicted"/>
<name>A0A1B1YBL9_THEST</name>
<dbReference type="PROSITE" id="PS50893">
    <property type="entry name" value="ABC_TRANSPORTER_2"/>
    <property type="match status" value="1"/>
</dbReference>
<dbReference type="Pfam" id="PF00664">
    <property type="entry name" value="ABC_membrane"/>
    <property type="match status" value="1"/>
</dbReference>
<dbReference type="GO" id="GO:0015421">
    <property type="term" value="F:ABC-type oligopeptide transporter activity"/>
    <property type="evidence" value="ECO:0007669"/>
    <property type="project" value="TreeGrafter"/>
</dbReference>
<protein>
    <submittedName>
        <fullName evidence="10">ABC transporter</fullName>
    </submittedName>
</protein>
<keyword evidence="5 7" id="KW-1133">Transmembrane helix</keyword>
<feature type="transmembrane region" description="Helical" evidence="7">
    <location>
        <begin position="163"/>
        <end position="181"/>
    </location>
</feature>
<dbReference type="AlphaFoldDB" id="A0A1B1YBL9"/>
<feature type="transmembrane region" description="Helical" evidence="7">
    <location>
        <begin position="23"/>
        <end position="44"/>
    </location>
</feature>
<accession>A0A1B1YBL9</accession>
<evidence type="ECO:0000256" key="6">
    <source>
        <dbReference type="ARBA" id="ARBA00023136"/>
    </source>
</evidence>
<dbReference type="PANTHER" id="PTHR43394:SF1">
    <property type="entry name" value="ATP-BINDING CASSETTE SUB-FAMILY B MEMBER 10, MITOCHONDRIAL"/>
    <property type="match status" value="1"/>
</dbReference>
<evidence type="ECO:0000256" key="2">
    <source>
        <dbReference type="ARBA" id="ARBA00022692"/>
    </source>
</evidence>
<evidence type="ECO:0000256" key="7">
    <source>
        <dbReference type="SAM" id="Phobius"/>
    </source>
</evidence>
<dbReference type="OrthoDB" id="9762778at2"/>
<dbReference type="Gene3D" id="1.20.1560.10">
    <property type="entry name" value="ABC transporter type 1, transmembrane domain"/>
    <property type="match status" value="1"/>
</dbReference>
<dbReference type="PROSITE" id="PS00211">
    <property type="entry name" value="ABC_TRANSPORTER_1"/>
    <property type="match status" value="1"/>
</dbReference>
<dbReference type="GO" id="GO:0016887">
    <property type="term" value="F:ATP hydrolysis activity"/>
    <property type="evidence" value="ECO:0007669"/>
    <property type="project" value="InterPro"/>
</dbReference>
<gene>
    <name evidence="10" type="ORF">CSTERTH_03405</name>
</gene>
<dbReference type="GO" id="GO:0005524">
    <property type="term" value="F:ATP binding"/>
    <property type="evidence" value="ECO:0007669"/>
    <property type="project" value="UniProtKB-KW"/>
</dbReference>
<evidence type="ECO:0000256" key="3">
    <source>
        <dbReference type="ARBA" id="ARBA00022741"/>
    </source>
</evidence>
<feature type="domain" description="ABC transporter" evidence="8">
    <location>
        <begin position="339"/>
        <end position="573"/>
    </location>
</feature>
<dbReference type="PANTHER" id="PTHR43394">
    <property type="entry name" value="ATP-DEPENDENT PERMEASE MDL1, MITOCHONDRIAL"/>
    <property type="match status" value="1"/>
</dbReference>
<keyword evidence="6 7" id="KW-0472">Membrane</keyword>
<dbReference type="InterPro" id="IPR003439">
    <property type="entry name" value="ABC_transporter-like_ATP-bd"/>
</dbReference>
<evidence type="ECO:0000259" key="8">
    <source>
        <dbReference type="PROSITE" id="PS50893"/>
    </source>
</evidence>
<dbReference type="InterPro" id="IPR011527">
    <property type="entry name" value="ABC1_TM_dom"/>
</dbReference>
<evidence type="ECO:0000256" key="1">
    <source>
        <dbReference type="ARBA" id="ARBA00004651"/>
    </source>
</evidence>
<feature type="transmembrane region" description="Helical" evidence="7">
    <location>
        <begin position="229"/>
        <end position="247"/>
    </location>
</feature>
<dbReference type="InterPro" id="IPR027417">
    <property type="entry name" value="P-loop_NTPase"/>
</dbReference>
<evidence type="ECO:0000313" key="11">
    <source>
        <dbReference type="Proteomes" id="UP000092971"/>
    </source>
</evidence>
<dbReference type="Pfam" id="PF00005">
    <property type="entry name" value="ABC_tran"/>
    <property type="match status" value="1"/>
</dbReference>
<dbReference type="InterPro" id="IPR039421">
    <property type="entry name" value="Type_1_exporter"/>
</dbReference>